<evidence type="ECO:0000313" key="3">
    <source>
        <dbReference type="EMBL" id="WBW71452.1"/>
    </source>
</evidence>
<keyword evidence="1" id="KW-0732">Signal</keyword>
<accession>A0AAE9W7U0</accession>
<evidence type="ECO:0000259" key="2">
    <source>
        <dbReference type="Pfam" id="PF10342"/>
    </source>
</evidence>
<keyword evidence="4" id="KW-1185">Reference proteome</keyword>
<feature type="domain" description="Yeast cell wall synthesis Kre9/Knh1-like N-terminal" evidence="2">
    <location>
        <begin position="10"/>
        <end position="71"/>
    </location>
</feature>
<name>A0AAE9W7U0_9SCHI</name>
<dbReference type="AlphaFoldDB" id="A0AAE9W7U0"/>
<dbReference type="Pfam" id="PF10342">
    <property type="entry name" value="Kre9_KNH"/>
    <property type="match status" value="1"/>
</dbReference>
<dbReference type="EMBL" id="CP115611">
    <property type="protein sequence ID" value="WBW71452.1"/>
    <property type="molecule type" value="Genomic_DNA"/>
</dbReference>
<dbReference type="InterPro" id="IPR018466">
    <property type="entry name" value="Kre9/Knh1-like_N"/>
</dbReference>
<reference evidence="3 4" key="1">
    <citation type="journal article" date="2023" name="G3 (Bethesda)">
        <title>A high-quality reference genome for the fission yeast Schizosaccharomyces osmophilus.</title>
        <authorList>
            <person name="Jia G.S."/>
            <person name="Zhang W.C."/>
            <person name="Liang Y."/>
            <person name="Liu X.H."/>
            <person name="Rhind N."/>
            <person name="Pidoux A."/>
            <person name="Brysch-Herzberg M."/>
            <person name="Du L.L."/>
        </authorList>
    </citation>
    <scope>NUCLEOTIDE SEQUENCE [LARGE SCALE GENOMIC DNA]</scope>
    <source>
        <strain evidence="3 4">CBS 15793</strain>
    </source>
</reference>
<evidence type="ECO:0000256" key="1">
    <source>
        <dbReference type="ARBA" id="ARBA00022729"/>
    </source>
</evidence>
<dbReference type="RefSeq" id="XP_056035695.1">
    <property type="nucleotide sequence ID" value="XM_056181289.1"/>
</dbReference>
<dbReference type="KEGG" id="som:SOMG_02497"/>
<organism evidence="3 4">
    <name type="scientific">Schizosaccharomyces osmophilus</name>
    <dbReference type="NCBI Taxonomy" id="2545709"/>
    <lineage>
        <taxon>Eukaryota</taxon>
        <taxon>Fungi</taxon>
        <taxon>Dikarya</taxon>
        <taxon>Ascomycota</taxon>
        <taxon>Taphrinomycotina</taxon>
        <taxon>Schizosaccharomycetes</taxon>
        <taxon>Schizosaccharomycetales</taxon>
        <taxon>Schizosaccharomycetaceae</taxon>
        <taxon>Schizosaccharomyces</taxon>
    </lineage>
</organism>
<sequence>MENWHRSHNQLELCGYRQKVVSSLYKLLATVSILDGSYTTDTTNWPTGGGYRINMGNPERAEEIYAQSEEFILTPPSD</sequence>
<dbReference type="Proteomes" id="UP001212411">
    <property type="component" value="Chromosome 1"/>
</dbReference>
<evidence type="ECO:0000313" key="4">
    <source>
        <dbReference type="Proteomes" id="UP001212411"/>
    </source>
</evidence>
<protein>
    <submittedName>
        <fullName evidence="3">Developmentally Regulated MAPK Interacting protein</fullName>
    </submittedName>
</protein>
<dbReference type="GeneID" id="80875978"/>
<gene>
    <name evidence="3" type="ORF">SOMG_02497</name>
</gene>
<proteinExistence type="predicted"/>